<evidence type="ECO:0000313" key="2">
    <source>
        <dbReference type="EMBL" id="KAL2344594.1"/>
    </source>
</evidence>
<reference evidence="2 3" key="1">
    <citation type="submission" date="2024-08" db="EMBL/GenBank/DDBJ databases">
        <title>Insights into the chromosomal genome structure of Flemingia macrophylla.</title>
        <authorList>
            <person name="Ding Y."/>
            <person name="Zhao Y."/>
            <person name="Bi W."/>
            <person name="Wu M."/>
            <person name="Zhao G."/>
            <person name="Gong Y."/>
            <person name="Li W."/>
            <person name="Zhang P."/>
        </authorList>
    </citation>
    <scope>NUCLEOTIDE SEQUENCE [LARGE SCALE GENOMIC DNA]</scope>
    <source>
        <strain evidence="2">DYQJB</strain>
        <tissue evidence="2">Leaf</tissue>
    </source>
</reference>
<accession>A0ABD1N968</accession>
<dbReference type="Proteomes" id="UP001603857">
    <property type="component" value="Unassembled WGS sequence"/>
</dbReference>
<proteinExistence type="predicted"/>
<protein>
    <submittedName>
        <fullName evidence="2">Uncharacterized protein</fullName>
    </submittedName>
</protein>
<gene>
    <name evidence="2" type="ORF">Fmac_005879</name>
</gene>
<evidence type="ECO:0000256" key="1">
    <source>
        <dbReference type="SAM" id="MobiDB-lite"/>
    </source>
</evidence>
<dbReference type="EMBL" id="JBGMDY010000002">
    <property type="protein sequence ID" value="KAL2344594.1"/>
    <property type="molecule type" value="Genomic_DNA"/>
</dbReference>
<dbReference type="AlphaFoldDB" id="A0ABD1N968"/>
<keyword evidence="3" id="KW-1185">Reference proteome</keyword>
<sequence>MTTNAWLATWTVSKHWFLMQTTFEATTLATCLPFRPNPLALSLTDCRRLTFGTKRMPSTKVHTSNASPSRGKISALNV</sequence>
<name>A0ABD1N968_9FABA</name>
<organism evidence="2 3">
    <name type="scientific">Flemingia macrophylla</name>
    <dbReference type="NCBI Taxonomy" id="520843"/>
    <lineage>
        <taxon>Eukaryota</taxon>
        <taxon>Viridiplantae</taxon>
        <taxon>Streptophyta</taxon>
        <taxon>Embryophyta</taxon>
        <taxon>Tracheophyta</taxon>
        <taxon>Spermatophyta</taxon>
        <taxon>Magnoliopsida</taxon>
        <taxon>eudicotyledons</taxon>
        <taxon>Gunneridae</taxon>
        <taxon>Pentapetalae</taxon>
        <taxon>rosids</taxon>
        <taxon>fabids</taxon>
        <taxon>Fabales</taxon>
        <taxon>Fabaceae</taxon>
        <taxon>Papilionoideae</taxon>
        <taxon>50 kb inversion clade</taxon>
        <taxon>NPAAA clade</taxon>
        <taxon>indigoferoid/millettioid clade</taxon>
        <taxon>Phaseoleae</taxon>
        <taxon>Flemingia</taxon>
    </lineage>
</organism>
<evidence type="ECO:0000313" key="3">
    <source>
        <dbReference type="Proteomes" id="UP001603857"/>
    </source>
</evidence>
<comment type="caution">
    <text evidence="2">The sequence shown here is derived from an EMBL/GenBank/DDBJ whole genome shotgun (WGS) entry which is preliminary data.</text>
</comment>
<feature type="region of interest" description="Disordered" evidence="1">
    <location>
        <begin position="57"/>
        <end position="78"/>
    </location>
</feature>